<gene>
    <name evidence="1" type="ORF">RFULGI_LOCUS7611</name>
</gene>
<name>A0A9N9D9Z6_9GLOM</name>
<accession>A0A9N9D9Z6</accession>
<dbReference type="OrthoDB" id="2388149at2759"/>
<dbReference type="Proteomes" id="UP000789396">
    <property type="component" value="Unassembled WGS sequence"/>
</dbReference>
<sequence>MMWDEHIPPENAASQYNEALYELHAMQVKCVHDKVAQNDEAYRNKLIICGSVYRRKVTFEPGDKVVVVPDFDNNQKMRKRKLKQTCSITGKVVSVCSNNRTVRVDVNGEIKNFAAKNLKKLRE</sequence>
<dbReference type="AlphaFoldDB" id="A0A9N9D9Z6"/>
<organism evidence="1 2">
    <name type="scientific">Racocetra fulgida</name>
    <dbReference type="NCBI Taxonomy" id="60492"/>
    <lineage>
        <taxon>Eukaryota</taxon>
        <taxon>Fungi</taxon>
        <taxon>Fungi incertae sedis</taxon>
        <taxon>Mucoromycota</taxon>
        <taxon>Glomeromycotina</taxon>
        <taxon>Glomeromycetes</taxon>
        <taxon>Diversisporales</taxon>
        <taxon>Gigasporaceae</taxon>
        <taxon>Racocetra</taxon>
    </lineage>
</organism>
<keyword evidence="2" id="KW-1185">Reference proteome</keyword>
<evidence type="ECO:0000313" key="1">
    <source>
        <dbReference type="EMBL" id="CAG8628018.1"/>
    </source>
</evidence>
<protein>
    <submittedName>
        <fullName evidence="1">12304_t:CDS:1</fullName>
    </submittedName>
</protein>
<proteinExistence type="predicted"/>
<comment type="caution">
    <text evidence="1">The sequence shown here is derived from an EMBL/GenBank/DDBJ whole genome shotgun (WGS) entry which is preliminary data.</text>
</comment>
<reference evidence="1" key="1">
    <citation type="submission" date="2021-06" db="EMBL/GenBank/DDBJ databases">
        <authorList>
            <person name="Kallberg Y."/>
            <person name="Tangrot J."/>
            <person name="Rosling A."/>
        </authorList>
    </citation>
    <scope>NUCLEOTIDE SEQUENCE</scope>
    <source>
        <strain evidence="1">IN212</strain>
    </source>
</reference>
<dbReference type="EMBL" id="CAJVPZ010011247">
    <property type="protein sequence ID" value="CAG8628018.1"/>
    <property type="molecule type" value="Genomic_DNA"/>
</dbReference>
<evidence type="ECO:0000313" key="2">
    <source>
        <dbReference type="Proteomes" id="UP000789396"/>
    </source>
</evidence>